<dbReference type="SUPFAM" id="SSF47413">
    <property type="entry name" value="lambda repressor-like DNA-binding domains"/>
    <property type="match status" value="1"/>
</dbReference>
<evidence type="ECO:0000256" key="1">
    <source>
        <dbReference type="SAM" id="MobiDB-lite"/>
    </source>
</evidence>
<accession>A0A8J7GS73</accession>
<name>A0A8J7GS73_9ACTN</name>
<evidence type="ECO:0008006" key="4">
    <source>
        <dbReference type="Google" id="ProtNLM"/>
    </source>
</evidence>
<organism evidence="2 3">
    <name type="scientific">Longispora fulva</name>
    <dbReference type="NCBI Taxonomy" id="619741"/>
    <lineage>
        <taxon>Bacteria</taxon>
        <taxon>Bacillati</taxon>
        <taxon>Actinomycetota</taxon>
        <taxon>Actinomycetes</taxon>
        <taxon>Micromonosporales</taxon>
        <taxon>Micromonosporaceae</taxon>
        <taxon>Longispora</taxon>
    </lineage>
</organism>
<dbReference type="EMBL" id="JADOUF010000001">
    <property type="protein sequence ID" value="MBG6136051.1"/>
    <property type="molecule type" value="Genomic_DNA"/>
</dbReference>
<dbReference type="Proteomes" id="UP000622552">
    <property type="component" value="Unassembled WGS sequence"/>
</dbReference>
<proteinExistence type="predicted"/>
<evidence type="ECO:0000313" key="3">
    <source>
        <dbReference type="Proteomes" id="UP000622552"/>
    </source>
</evidence>
<protein>
    <recommendedName>
        <fullName evidence="4">Helix-turn-helix protein</fullName>
    </recommendedName>
</protein>
<comment type="caution">
    <text evidence="2">The sequence shown here is derived from an EMBL/GenBank/DDBJ whole genome shotgun (WGS) entry which is preliminary data.</text>
</comment>
<dbReference type="InterPro" id="IPR001387">
    <property type="entry name" value="Cro/C1-type_HTH"/>
</dbReference>
<dbReference type="Pfam" id="PF13560">
    <property type="entry name" value="HTH_31"/>
    <property type="match status" value="1"/>
</dbReference>
<dbReference type="CDD" id="cd00093">
    <property type="entry name" value="HTH_XRE"/>
    <property type="match status" value="1"/>
</dbReference>
<evidence type="ECO:0000313" key="2">
    <source>
        <dbReference type="EMBL" id="MBG6136051.1"/>
    </source>
</evidence>
<dbReference type="AlphaFoldDB" id="A0A8J7GS73"/>
<gene>
    <name evidence="2" type="ORF">IW245_002245</name>
</gene>
<dbReference type="InterPro" id="IPR010982">
    <property type="entry name" value="Lambda_DNA-bd_dom_sf"/>
</dbReference>
<dbReference type="RefSeq" id="WP_197003090.1">
    <property type="nucleotide sequence ID" value="NZ_BONS01000001.1"/>
</dbReference>
<feature type="compositionally biased region" description="Basic and acidic residues" evidence="1">
    <location>
        <begin position="94"/>
        <end position="111"/>
    </location>
</feature>
<reference evidence="2" key="1">
    <citation type="submission" date="2020-11" db="EMBL/GenBank/DDBJ databases">
        <title>Sequencing the genomes of 1000 actinobacteria strains.</title>
        <authorList>
            <person name="Klenk H.-P."/>
        </authorList>
    </citation>
    <scope>NUCLEOTIDE SEQUENCE</scope>
    <source>
        <strain evidence="2">DSM 45356</strain>
    </source>
</reference>
<sequence length="457" mass="48674">MADPKEVRDARKALGQTLAAYRNAAGHTQTTLAPLTNYVRSTIANVETGRQNVPRDFWEACDRLLDTGGTLAAGFDNLQGMIRAAHRPTCALSDRGEQPEPARPDSPDRGMVDPSVRVWSADTVEGVNRAEFLRTALGVGAGLVATTATPVPRMVGQAEIDQVHASTSVFAGWDNQFGGGLARETVVAQLNWSMKLLHATIAPAVRPDLFAAVAGLSAVAGFMAFDGLAHDDARRMFGFGLACSEESGDWRLRAGLLAAMARREIWCGNPDQGLTYAETAAVRSDRLTATIRAELSTIRARALAKLGPSRAQDALAAVGEADEHYAAVKRPEDPVWTAYYDDAQHAGDTAHALVDLQITGHHTDAAQRLDTAVAGHTAAYARSKAMSAATLATLTLGTADRDEGIAQARVALQAARPLRSQRVTTGLRDLERALRRATNDQPPEDLVAGLSFALAGR</sequence>
<keyword evidence="3" id="KW-1185">Reference proteome</keyword>
<dbReference type="Gene3D" id="1.10.260.40">
    <property type="entry name" value="lambda repressor-like DNA-binding domains"/>
    <property type="match status" value="1"/>
</dbReference>
<dbReference type="GO" id="GO:0003677">
    <property type="term" value="F:DNA binding"/>
    <property type="evidence" value="ECO:0007669"/>
    <property type="project" value="InterPro"/>
</dbReference>
<feature type="region of interest" description="Disordered" evidence="1">
    <location>
        <begin position="89"/>
        <end position="113"/>
    </location>
</feature>